<keyword evidence="2" id="KW-0812">Transmembrane</keyword>
<evidence type="ECO:0000256" key="2">
    <source>
        <dbReference type="SAM" id="Phobius"/>
    </source>
</evidence>
<keyword evidence="3" id="KW-0547">Nucleotide-binding</keyword>
<dbReference type="Gene3D" id="2.20.28.30">
    <property type="entry name" value="RNA polymerase ii, chain L"/>
    <property type="match status" value="1"/>
</dbReference>
<proteinExistence type="predicted"/>
<keyword evidence="3" id="KW-0067">ATP-binding</keyword>
<accession>A0A1Y1QV23</accession>
<keyword evidence="3" id="KW-0347">Helicase</keyword>
<sequence length="412" mass="46781">MADDNNKTRQQHFPCGQCGADLLYQPGTTAMQCTYCGHQNAIQTSSVPIQEYSFAEALRAIEQVKLRPLDNTQVIKCPNCSATFELTTNRHAGDCPFCGTPVVTGTERTRLFQPKSLLPFVITEKAARDAFDKWIGGLWFAPSALKNKAQRDEKLLGIYVPYWTYDSHTDTFYRGERGTVYYEREMVTVIVNGKSQQQVRSVPKVRWTPVSGRVRLFFDDVLVGATRTLPRAILDRLEPWDLPNLVPYNDSYLSGFQSEIYQIDLDEGFEDARNIMDSRIHAAVTSDIGGDQQRIHSLQTQHSGTTFKHVLLPVWSAAFRYKQKTYRFVINGRNGKTQGERPYSKVKIAFAIILAASALAVLGYYMEKNGMFDEVLEQSTGQYQYAPAPRYPSTNPYKSNTYRIPQPPSYPR</sequence>
<keyword evidence="2" id="KW-0472">Membrane</keyword>
<dbReference type="AlphaFoldDB" id="A0A1Y1QV23"/>
<evidence type="ECO:0000313" key="3">
    <source>
        <dbReference type="EMBL" id="OQX14189.1"/>
    </source>
</evidence>
<comment type="caution">
    <text evidence="3">The sequence shown here is derived from an EMBL/GenBank/DDBJ whole genome shotgun (WGS) entry which is preliminary data.</text>
</comment>
<name>A0A1Y1QV23_9GAMM</name>
<evidence type="ECO:0000313" key="4">
    <source>
        <dbReference type="Proteomes" id="UP000192491"/>
    </source>
</evidence>
<feature type="transmembrane region" description="Helical" evidence="2">
    <location>
        <begin position="348"/>
        <end position="366"/>
    </location>
</feature>
<organism evidence="3 4">
    <name type="scientific">Thiothrix lacustris</name>
    <dbReference type="NCBI Taxonomy" id="525917"/>
    <lineage>
        <taxon>Bacteria</taxon>
        <taxon>Pseudomonadati</taxon>
        <taxon>Pseudomonadota</taxon>
        <taxon>Gammaproteobacteria</taxon>
        <taxon>Thiotrichales</taxon>
        <taxon>Thiotrichaceae</taxon>
        <taxon>Thiothrix</taxon>
    </lineage>
</organism>
<reference evidence="3 4" key="1">
    <citation type="submission" date="2017-01" db="EMBL/GenBank/DDBJ databases">
        <title>Novel large sulfur bacteria in the metagenomes of groundwater-fed chemosynthetic microbial mats in the Lake Huron basin.</title>
        <authorList>
            <person name="Sharrar A.M."/>
            <person name="Flood B.E."/>
            <person name="Bailey J.V."/>
            <person name="Jones D.S."/>
            <person name="Biddanda B."/>
            <person name="Ruberg S.A."/>
            <person name="Marcus D.N."/>
            <person name="Dick G.J."/>
        </authorList>
    </citation>
    <scope>NUCLEOTIDE SEQUENCE [LARGE SCALE GENOMIC DNA]</scope>
    <source>
        <strain evidence="3">A8</strain>
    </source>
</reference>
<dbReference type="PANTHER" id="PTHR37826">
    <property type="entry name" value="FLOTILLIN BAND_7_5 DOMAIN PROTEIN"/>
    <property type="match status" value="1"/>
</dbReference>
<dbReference type="Proteomes" id="UP000192491">
    <property type="component" value="Unassembled WGS sequence"/>
</dbReference>
<keyword evidence="2" id="KW-1133">Transmembrane helix</keyword>
<feature type="region of interest" description="Disordered" evidence="1">
    <location>
        <begin position="387"/>
        <end position="412"/>
    </location>
</feature>
<dbReference type="PANTHER" id="PTHR37826:SF3">
    <property type="entry name" value="J DOMAIN-CONTAINING PROTEIN"/>
    <property type="match status" value="1"/>
</dbReference>
<evidence type="ECO:0000256" key="1">
    <source>
        <dbReference type="SAM" id="MobiDB-lite"/>
    </source>
</evidence>
<gene>
    <name evidence="3" type="ORF">BWK73_10035</name>
</gene>
<keyword evidence="3" id="KW-0378">Hydrolase</keyword>
<protein>
    <submittedName>
        <fullName evidence="3">Primosomal protein N' (Replication factor Y)-superfamily II helicase</fullName>
    </submittedName>
</protein>
<dbReference type="EMBL" id="MTEJ01000033">
    <property type="protein sequence ID" value="OQX14189.1"/>
    <property type="molecule type" value="Genomic_DNA"/>
</dbReference>
<dbReference type="GO" id="GO:0004386">
    <property type="term" value="F:helicase activity"/>
    <property type="evidence" value="ECO:0007669"/>
    <property type="project" value="UniProtKB-KW"/>
</dbReference>
<feature type="compositionally biased region" description="Polar residues" evidence="1">
    <location>
        <begin position="392"/>
        <end position="403"/>
    </location>
</feature>